<gene>
    <name evidence="6" type="ORF">CSA56_04535</name>
</gene>
<dbReference type="EMBL" id="PDSK01000046">
    <property type="protein sequence ID" value="PIE35357.1"/>
    <property type="molecule type" value="Genomic_DNA"/>
</dbReference>
<keyword evidence="2 5" id="KW-0813">Transport</keyword>
<comment type="subcellular location">
    <subcellularLocation>
        <location evidence="1">Cell envelope</location>
    </subcellularLocation>
</comment>
<dbReference type="GO" id="GO:0030001">
    <property type="term" value="P:metal ion transport"/>
    <property type="evidence" value="ECO:0007669"/>
    <property type="project" value="InterPro"/>
</dbReference>
<dbReference type="Proteomes" id="UP000230821">
    <property type="component" value="Unassembled WGS sequence"/>
</dbReference>
<dbReference type="PRINTS" id="PR00690">
    <property type="entry name" value="ADHESNFAMILY"/>
</dbReference>
<dbReference type="InterPro" id="IPR006127">
    <property type="entry name" value="ZnuA-like"/>
</dbReference>
<dbReference type="InterPro" id="IPR050492">
    <property type="entry name" value="Bact_metal-bind_prot9"/>
</dbReference>
<dbReference type="Gene3D" id="3.40.50.1980">
    <property type="entry name" value="Nitrogenase molybdenum iron protein domain"/>
    <property type="match status" value="2"/>
</dbReference>
<dbReference type="SUPFAM" id="SSF53807">
    <property type="entry name" value="Helical backbone' metal receptor"/>
    <property type="match status" value="1"/>
</dbReference>
<evidence type="ECO:0000256" key="2">
    <source>
        <dbReference type="ARBA" id="ARBA00022448"/>
    </source>
</evidence>
<dbReference type="InterPro" id="IPR006128">
    <property type="entry name" value="Lipoprotein_PsaA-like"/>
</dbReference>
<evidence type="ECO:0000256" key="4">
    <source>
        <dbReference type="ARBA" id="ARBA00022729"/>
    </source>
</evidence>
<keyword evidence="3" id="KW-0479">Metal-binding</keyword>
<dbReference type="GO" id="GO:0030313">
    <property type="term" value="C:cell envelope"/>
    <property type="evidence" value="ECO:0007669"/>
    <property type="project" value="UniProtKB-SubCell"/>
</dbReference>
<dbReference type="PRINTS" id="PR00691">
    <property type="entry name" value="ADHESINB"/>
</dbReference>
<comment type="similarity">
    <text evidence="5">Belongs to the bacterial solute-binding protein 9 family.</text>
</comment>
<comment type="caution">
    <text evidence="6">The sequence shown here is derived from an EMBL/GenBank/DDBJ whole genome shotgun (WGS) entry which is preliminary data.</text>
</comment>
<sequence>MKRRNSWLENCGSLLLIIVMWTAVPADAAPLNVLATTGMIADVAANVGGDLVSMTALMGPGVDPHLYQATAGDVGRMRKADIILYNGLHLEAGIQKVLEKMDEKAVAVTDDIPREKLLPWENTYDPHVWMDPSLWKIVVGTIRDILSARDPEHADTYRQQAAAYLEQLEDLNAHVSAQIASIPEARRTLITAHDAFNYFSQAYDIEVRALMGISTETEAGTKDVQDLAAFIAETRVKAMFIESSVPEKYVKAVQKAVEQKGFDVQIGGELFSDAMGEEGTPEGTYIGMITHNADTIARALK</sequence>
<dbReference type="PANTHER" id="PTHR42953:SF1">
    <property type="entry name" value="METAL-BINDING PROTEIN HI_0362-RELATED"/>
    <property type="match status" value="1"/>
</dbReference>
<dbReference type="PANTHER" id="PTHR42953">
    <property type="entry name" value="HIGH-AFFINITY ZINC UPTAKE SYSTEM PROTEIN ZNUA-RELATED"/>
    <property type="match status" value="1"/>
</dbReference>
<dbReference type="GO" id="GO:0007155">
    <property type="term" value="P:cell adhesion"/>
    <property type="evidence" value="ECO:0007669"/>
    <property type="project" value="InterPro"/>
</dbReference>
<organism evidence="6 7">
    <name type="scientific">candidate division KSB3 bacterium</name>
    <dbReference type="NCBI Taxonomy" id="2044937"/>
    <lineage>
        <taxon>Bacteria</taxon>
        <taxon>candidate division KSB3</taxon>
    </lineage>
</organism>
<evidence type="ECO:0000313" key="6">
    <source>
        <dbReference type="EMBL" id="PIE35357.1"/>
    </source>
</evidence>
<dbReference type="AlphaFoldDB" id="A0A2G6KI69"/>
<protein>
    <submittedName>
        <fullName evidence="6">Manganese transporter</fullName>
    </submittedName>
</protein>
<evidence type="ECO:0000256" key="5">
    <source>
        <dbReference type="RuleBase" id="RU003512"/>
    </source>
</evidence>
<keyword evidence="4" id="KW-0732">Signal</keyword>
<dbReference type="Pfam" id="PF01297">
    <property type="entry name" value="ZnuA"/>
    <property type="match status" value="1"/>
</dbReference>
<dbReference type="GO" id="GO:0046872">
    <property type="term" value="F:metal ion binding"/>
    <property type="evidence" value="ECO:0007669"/>
    <property type="project" value="UniProtKB-KW"/>
</dbReference>
<name>A0A2G6KI69_9BACT</name>
<accession>A0A2G6KI69</accession>
<proteinExistence type="inferred from homology"/>
<dbReference type="InterPro" id="IPR006129">
    <property type="entry name" value="AdhesinB"/>
</dbReference>
<evidence type="ECO:0000313" key="7">
    <source>
        <dbReference type="Proteomes" id="UP000230821"/>
    </source>
</evidence>
<evidence type="ECO:0000256" key="3">
    <source>
        <dbReference type="ARBA" id="ARBA00022723"/>
    </source>
</evidence>
<evidence type="ECO:0000256" key="1">
    <source>
        <dbReference type="ARBA" id="ARBA00004196"/>
    </source>
</evidence>
<reference evidence="6 7" key="1">
    <citation type="submission" date="2017-10" db="EMBL/GenBank/DDBJ databases">
        <title>Novel microbial diversity and functional potential in the marine mammal oral microbiome.</title>
        <authorList>
            <person name="Dudek N.K."/>
            <person name="Sun C.L."/>
            <person name="Burstein D."/>
            <person name="Kantor R.S."/>
            <person name="Aliaga Goltsman D.S."/>
            <person name="Bik E.M."/>
            <person name="Thomas B.C."/>
            <person name="Banfield J.F."/>
            <person name="Relman D.A."/>
        </authorList>
    </citation>
    <scope>NUCLEOTIDE SEQUENCE [LARGE SCALE GENOMIC DNA]</scope>
    <source>
        <strain evidence="6">DOLJORAL78_47_16</strain>
    </source>
</reference>